<dbReference type="InterPro" id="IPR014732">
    <property type="entry name" value="OMPdecase"/>
</dbReference>
<proteinExistence type="inferred from homology"/>
<protein>
    <recommendedName>
        <fullName evidence="9">Orotidine 5'-phosphate decarboxylase</fullName>
        <ecNumber evidence="9">4.1.1.23</ecNumber>
    </recommendedName>
    <alternativeName>
        <fullName evidence="9">OMP decarboxylase</fullName>
        <shortName evidence="9">OMPDCase</shortName>
        <shortName evidence="9">OMPdecase</shortName>
    </alternativeName>
</protein>
<comment type="similarity">
    <text evidence="8 9">Belongs to the OMP decarboxylase family. Type 1 subfamily.</text>
</comment>
<feature type="binding site" evidence="9 11">
    <location>
        <position position="188"/>
    </location>
    <ligand>
        <name>substrate</name>
    </ligand>
</feature>
<evidence type="ECO:0000256" key="1">
    <source>
        <dbReference type="ARBA" id="ARBA00002356"/>
    </source>
</evidence>
<accession>A0A2S5RAB5</accession>
<gene>
    <name evidence="9 14" type="primary">pyrF</name>
    <name evidence="14" type="ORF">ELUCI_v1c09120</name>
</gene>
<feature type="binding site" evidence="9">
    <location>
        <begin position="59"/>
        <end position="68"/>
    </location>
    <ligand>
        <name>substrate</name>
    </ligand>
</feature>
<feature type="domain" description="Orotidine 5'-phosphate decarboxylase" evidence="13">
    <location>
        <begin position="4"/>
        <end position="224"/>
    </location>
</feature>
<dbReference type="Proteomes" id="UP000237865">
    <property type="component" value="Unassembled WGS sequence"/>
</dbReference>
<dbReference type="RefSeq" id="WP_028126864.1">
    <property type="nucleotide sequence ID" value="NZ_PHNE01000006.1"/>
</dbReference>
<dbReference type="SMART" id="SM00934">
    <property type="entry name" value="OMPdecase"/>
    <property type="match status" value="1"/>
</dbReference>
<keyword evidence="5 9" id="KW-0665">Pyrimidine biosynthesis</keyword>
<comment type="pathway">
    <text evidence="2 9 12">Pyrimidine metabolism; UMP biosynthesis via de novo pathway; UMP from orotate: step 2/2.</text>
</comment>
<feature type="binding site" evidence="9 11">
    <location>
        <position position="180"/>
    </location>
    <ligand>
        <name>substrate</name>
    </ligand>
</feature>
<keyword evidence="4 9" id="KW-0210">Decarboxylase</keyword>
<dbReference type="GO" id="GO:0006207">
    <property type="term" value="P:'de novo' pyrimidine nucleobase biosynthetic process"/>
    <property type="evidence" value="ECO:0007669"/>
    <property type="project" value="InterPro"/>
</dbReference>
<dbReference type="PANTHER" id="PTHR32119:SF2">
    <property type="entry name" value="OROTIDINE 5'-PHOSPHATE DECARBOXYLASE"/>
    <property type="match status" value="1"/>
</dbReference>
<evidence type="ECO:0000256" key="12">
    <source>
        <dbReference type="RuleBase" id="RU000512"/>
    </source>
</evidence>
<evidence type="ECO:0000256" key="9">
    <source>
        <dbReference type="HAMAP-Rule" id="MF_01200"/>
    </source>
</evidence>
<evidence type="ECO:0000256" key="4">
    <source>
        <dbReference type="ARBA" id="ARBA00022793"/>
    </source>
</evidence>
<feature type="active site" description="For OMPdecase activity" evidence="10">
    <location>
        <position position="59"/>
    </location>
</feature>
<dbReference type="AlphaFoldDB" id="A0A2S5RAB5"/>
<feature type="active site" description="For OMPdecase activity" evidence="10">
    <location>
        <position position="61"/>
    </location>
</feature>
<feature type="binding site" evidence="9 11">
    <location>
        <position position="118"/>
    </location>
    <ligand>
        <name>substrate</name>
    </ligand>
</feature>
<evidence type="ECO:0000259" key="13">
    <source>
        <dbReference type="SMART" id="SM00934"/>
    </source>
</evidence>
<feature type="binding site" evidence="9 11">
    <location>
        <position position="10"/>
    </location>
    <ligand>
        <name>substrate</name>
    </ligand>
</feature>
<keyword evidence="6 9" id="KW-0456">Lyase</keyword>
<dbReference type="UniPathway" id="UPA00070">
    <property type="reaction ID" value="UER00120"/>
</dbReference>
<dbReference type="CDD" id="cd04725">
    <property type="entry name" value="OMP_decarboxylase_like"/>
    <property type="match status" value="1"/>
</dbReference>
<dbReference type="InterPro" id="IPR047596">
    <property type="entry name" value="OMPdecase_bac"/>
</dbReference>
<dbReference type="STRING" id="1399797.GCA_000518285_01555"/>
<feature type="active site" description="Proton donor" evidence="9">
    <location>
        <position position="61"/>
    </location>
</feature>
<dbReference type="GO" id="GO:0004590">
    <property type="term" value="F:orotidine-5'-phosphate decarboxylase activity"/>
    <property type="evidence" value="ECO:0007669"/>
    <property type="project" value="UniProtKB-UniRule"/>
</dbReference>
<dbReference type="EC" id="4.1.1.23" evidence="9"/>
<dbReference type="EMBL" id="PHNE01000006">
    <property type="protein sequence ID" value="PPE04132.1"/>
    <property type="molecule type" value="Genomic_DNA"/>
</dbReference>
<evidence type="ECO:0000256" key="3">
    <source>
        <dbReference type="ARBA" id="ARBA00011738"/>
    </source>
</evidence>
<keyword evidence="15" id="KW-1185">Reference proteome</keyword>
<organism evidence="14 15">
    <name type="scientific">Williamsoniiplasma lucivorax</name>
    <dbReference type="NCBI Taxonomy" id="209274"/>
    <lineage>
        <taxon>Bacteria</taxon>
        <taxon>Bacillati</taxon>
        <taxon>Mycoplasmatota</taxon>
        <taxon>Mollicutes</taxon>
        <taxon>Entomoplasmatales</taxon>
        <taxon>Williamsoniiplasma</taxon>
    </lineage>
</organism>
<dbReference type="PROSITE" id="PS00156">
    <property type="entry name" value="OMPDECASE"/>
    <property type="match status" value="1"/>
</dbReference>
<evidence type="ECO:0000256" key="10">
    <source>
        <dbReference type="PIRSR" id="PIRSR614732-1"/>
    </source>
</evidence>
<dbReference type="Gene3D" id="3.20.20.70">
    <property type="entry name" value="Aldolase class I"/>
    <property type="match status" value="1"/>
</dbReference>
<feature type="active site" description="For OMPdecase activity" evidence="10">
    <location>
        <position position="64"/>
    </location>
</feature>
<comment type="caution">
    <text evidence="14">The sequence shown here is derived from an EMBL/GenBank/DDBJ whole genome shotgun (WGS) entry which is preliminary data.</text>
</comment>
<reference evidence="14 15" key="1">
    <citation type="submission" date="2017-11" db="EMBL/GenBank/DDBJ databases">
        <title>Genome sequence of Entomoplasma lucivorax PIPN-2 (ATCC 49196).</title>
        <authorList>
            <person name="Lo W.-S."/>
            <person name="Gasparich G.E."/>
            <person name="Kuo C.-H."/>
        </authorList>
    </citation>
    <scope>NUCLEOTIDE SEQUENCE [LARGE SCALE GENOMIC DNA]</scope>
    <source>
        <strain evidence="14 15">PIPN-2</strain>
    </source>
</reference>
<feature type="binding site" evidence="9 11">
    <location>
        <position position="209"/>
    </location>
    <ligand>
        <name>substrate</name>
    </ligand>
</feature>
<evidence type="ECO:0000313" key="14">
    <source>
        <dbReference type="EMBL" id="PPE04132.1"/>
    </source>
</evidence>
<name>A0A2S5RAB5_9MOLU</name>
<comment type="function">
    <text evidence="1 9">Catalyzes the decarboxylation of orotidine 5'-monophosphate (OMP) to uridine 5'-monophosphate (UMP).</text>
</comment>
<dbReference type="HAMAP" id="MF_01200_B">
    <property type="entry name" value="OMPdecase_type1_B"/>
    <property type="match status" value="1"/>
</dbReference>
<dbReference type="Pfam" id="PF00215">
    <property type="entry name" value="OMPdecase"/>
    <property type="match status" value="1"/>
</dbReference>
<dbReference type="SUPFAM" id="SSF51366">
    <property type="entry name" value="Ribulose-phoshate binding barrel"/>
    <property type="match status" value="1"/>
</dbReference>
<evidence type="ECO:0000256" key="7">
    <source>
        <dbReference type="ARBA" id="ARBA00049157"/>
    </source>
</evidence>
<dbReference type="PANTHER" id="PTHR32119">
    <property type="entry name" value="OROTIDINE 5'-PHOSPHATE DECARBOXYLASE"/>
    <property type="match status" value="1"/>
</dbReference>
<evidence type="ECO:0000256" key="11">
    <source>
        <dbReference type="PIRSR" id="PIRSR614732-2"/>
    </source>
</evidence>
<evidence type="ECO:0000256" key="6">
    <source>
        <dbReference type="ARBA" id="ARBA00023239"/>
    </source>
</evidence>
<dbReference type="NCBIfam" id="NF001273">
    <property type="entry name" value="PRK00230.1"/>
    <property type="match status" value="1"/>
</dbReference>
<dbReference type="GO" id="GO:0044205">
    <property type="term" value="P:'de novo' UMP biosynthetic process"/>
    <property type="evidence" value="ECO:0007669"/>
    <property type="project" value="UniProtKB-UniRule"/>
</dbReference>
<dbReference type="FunFam" id="3.20.20.70:FF:000015">
    <property type="entry name" value="Orotidine 5'-phosphate decarboxylase"/>
    <property type="match status" value="1"/>
</dbReference>
<dbReference type="InterPro" id="IPR001754">
    <property type="entry name" value="OMPdeCOase_dom"/>
</dbReference>
<feature type="binding site" evidence="9 11">
    <location>
        <position position="208"/>
    </location>
    <ligand>
        <name>substrate</name>
    </ligand>
</feature>
<dbReference type="InterPro" id="IPR018089">
    <property type="entry name" value="OMPdecase_AS"/>
</dbReference>
<feature type="binding site" evidence="9 11">
    <location>
        <position position="32"/>
    </location>
    <ligand>
        <name>substrate</name>
    </ligand>
</feature>
<evidence type="ECO:0000256" key="2">
    <source>
        <dbReference type="ARBA" id="ARBA00004861"/>
    </source>
</evidence>
<dbReference type="NCBIfam" id="TIGR01740">
    <property type="entry name" value="pyrF"/>
    <property type="match status" value="1"/>
</dbReference>
<dbReference type="InterPro" id="IPR013785">
    <property type="entry name" value="Aldolase_TIM"/>
</dbReference>
<dbReference type="GO" id="GO:0005829">
    <property type="term" value="C:cytosol"/>
    <property type="evidence" value="ECO:0007669"/>
    <property type="project" value="TreeGrafter"/>
</dbReference>
<evidence type="ECO:0000313" key="15">
    <source>
        <dbReference type="Proteomes" id="UP000237865"/>
    </source>
</evidence>
<comment type="catalytic activity">
    <reaction evidence="7 9 12">
        <text>orotidine 5'-phosphate + H(+) = UMP + CO2</text>
        <dbReference type="Rhea" id="RHEA:11596"/>
        <dbReference type="ChEBI" id="CHEBI:15378"/>
        <dbReference type="ChEBI" id="CHEBI:16526"/>
        <dbReference type="ChEBI" id="CHEBI:57538"/>
        <dbReference type="ChEBI" id="CHEBI:57865"/>
        <dbReference type="EC" id="4.1.1.23"/>
    </reaction>
</comment>
<evidence type="ECO:0000256" key="8">
    <source>
        <dbReference type="ARBA" id="ARBA00061012"/>
    </source>
</evidence>
<dbReference type="InterPro" id="IPR011060">
    <property type="entry name" value="RibuloseP-bd_barrel"/>
</dbReference>
<evidence type="ECO:0000256" key="5">
    <source>
        <dbReference type="ARBA" id="ARBA00022975"/>
    </source>
</evidence>
<sequence length="232" mass="26283">MKSKPIIALDFADEKQLNDFLKQFKNEKLFLKVGLELFTKCGPQVLIALKNQGHQLFIDLKLHDIPNTVENAVRNLVKLNPEIITVHAAGGIEMLKNLKTIVDQEGAPTKIFGVTILTSISQDVLFRQWKVNKTIKEQTLDFAEIVKTANLDGVVCSPWEVVALKQKFGQEFLCLTPGIRNKASHSDQKRVATVEQTRDFGSDYIVVGREITNSDNPYQTYLEIKKEWEKDA</sequence>
<comment type="subunit">
    <text evidence="3 9">Homodimer.</text>
</comment>